<gene>
    <name evidence="3" type="ORF">ACFQ2X_13900</name>
</gene>
<name>A0ABW3UAX0_9GAMM</name>
<dbReference type="Pfam" id="PF03372">
    <property type="entry name" value="Exo_endo_phos"/>
    <property type="match status" value="1"/>
</dbReference>
<dbReference type="InterPro" id="IPR036691">
    <property type="entry name" value="Endo/exonu/phosph_ase_sf"/>
</dbReference>
<sequence>MATFNAFLNRTNEGDLLKELAERDSPQIRAVSEIIQRVRPDILLLNEVDRDSEGEAAALLQKNYLAVPQRQQHAIEYPYRYFAPVNTGVDSGLDLNNDGRLGTPEDAFGYGTFPGQYGMLLLSKYPLQTASVRTFQNFLWKDMPGALIPNEYYPPEVSGQLRLSSKSHWDIPLNIQGKTLHILAAHPTPPVFDGPEDRNGRRNHDEIRFWADYIRGEDYFYDDQGRAGALAPGARFVILGDYNADPHDGDSLNNAIGQLLQHPAVAEDRPPASDGALQDAASAGQVNDQHRGNAAFDTGAFNPKGSGNLRLDYVLPSRRGITPQCASVFWPAEGQAGRELVGKGHPVVSSDHHLVWMDLTLDDLDSDSAGEVR</sequence>
<keyword evidence="3" id="KW-0378">Hydrolase</keyword>
<dbReference type="Gene3D" id="3.60.10.10">
    <property type="entry name" value="Endonuclease/exonuclease/phosphatase"/>
    <property type="match status" value="1"/>
</dbReference>
<dbReference type="RefSeq" id="WP_230438821.1">
    <property type="nucleotide sequence ID" value="NZ_CP087715.1"/>
</dbReference>
<accession>A0ABW3UAX0</accession>
<proteinExistence type="predicted"/>
<evidence type="ECO:0000313" key="4">
    <source>
        <dbReference type="Proteomes" id="UP001597264"/>
    </source>
</evidence>
<keyword evidence="3" id="KW-0540">Nuclease</keyword>
<comment type="caution">
    <text evidence="3">The sequence shown here is derived from an EMBL/GenBank/DDBJ whole genome shotgun (WGS) entry which is preliminary data.</text>
</comment>
<protein>
    <submittedName>
        <fullName evidence="3">Endonuclease/exonuclease/phosphatase family protein</fullName>
    </submittedName>
</protein>
<keyword evidence="4" id="KW-1185">Reference proteome</keyword>
<dbReference type="Proteomes" id="UP001597264">
    <property type="component" value="Unassembled WGS sequence"/>
</dbReference>
<keyword evidence="3" id="KW-0255">Endonuclease</keyword>
<dbReference type="GO" id="GO:0004519">
    <property type="term" value="F:endonuclease activity"/>
    <property type="evidence" value="ECO:0007669"/>
    <property type="project" value="UniProtKB-KW"/>
</dbReference>
<dbReference type="InterPro" id="IPR005135">
    <property type="entry name" value="Endo/exonuclease/phosphatase"/>
</dbReference>
<organism evidence="3 4">
    <name type="scientific">Microbulbifer celer</name>
    <dbReference type="NCBI Taxonomy" id="435905"/>
    <lineage>
        <taxon>Bacteria</taxon>
        <taxon>Pseudomonadati</taxon>
        <taxon>Pseudomonadota</taxon>
        <taxon>Gammaproteobacteria</taxon>
        <taxon>Cellvibrionales</taxon>
        <taxon>Microbulbiferaceae</taxon>
        <taxon>Microbulbifer</taxon>
    </lineage>
</organism>
<evidence type="ECO:0000256" key="1">
    <source>
        <dbReference type="SAM" id="MobiDB-lite"/>
    </source>
</evidence>
<feature type="domain" description="Endonuclease/exonuclease/phosphatase" evidence="2">
    <location>
        <begin position="3"/>
        <end position="352"/>
    </location>
</feature>
<evidence type="ECO:0000313" key="3">
    <source>
        <dbReference type="EMBL" id="MFD1217700.1"/>
    </source>
</evidence>
<dbReference type="EMBL" id="JBHTLR010000019">
    <property type="protein sequence ID" value="MFD1217700.1"/>
    <property type="molecule type" value="Genomic_DNA"/>
</dbReference>
<evidence type="ECO:0000259" key="2">
    <source>
        <dbReference type="Pfam" id="PF03372"/>
    </source>
</evidence>
<dbReference type="SUPFAM" id="SSF56219">
    <property type="entry name" value="DNase I-like"/>
    <property type="match status" value="1"/>
</dbReference>
<feature type="region of interest" description="Disordered" evidence="1">
    <location>
        <begin position="266"/>
        <end position="299"/>
    </location>
</feature>
<reference evidence="4" key="1">
    <citation type="journal article" date="2019" name="Int. J. Syst. Evol. Microbiol.">
        <title>The Global Catalogue of Microorganisms (GCM) 10K type strain sequencing project: providing services to taxonomists for standard genome sequencing and annotation.</title>
        <authorList>
            <consortium name="The Broad Institute Genomics Platform"/>
            <consortium name="The Broad Institute Genome Sequencing Center for Infectious Disease"/>
            <person name="Wu L."/>
            <person name="Ma J."/>
        </authorList>
    </citation>
    <scope>NUCLEOTIDE SEQUENCE [LARGE SCALE GENOMIC DNA]</scope>
    <source>
        <strain evidence="4">CCUG 54356</strain>
    </source>
</reference>